<keyword evidence="2 6" id="KW-0378">Hydrolase</keyword>
<dbReference type="InterPro" id="IPR014395">
    <property type="entry name" value="Pen/GL7ACA/AHL_acylase"/>
</dbReference>
<dbReference type="PANTHER" id="PTHR34218">
    <property type="entry name" value="PEPTIDASE S45 PENICILLIN AMIDASE"/>
    <property type="match status" value="1"/>
</dbReference>
<evidence type="ECO:0000256" key="5">
    <source>
        <dbReference type="SAM" id="Phobius"/>
    </source>
</evidence>
<feature type="transmembrane region" description="Helical" evidence="5">
    <location>
        <begin position="44"/>
        <end position="67"/>
    </location>
</feature>
<dbReference type="Gene3D" id="2.30.120.10">
    <property type="match status" value="1"/>
</dbReference>
<dbReference type="EMBL" id="JBEGDP010000005">
    <property type="protein sequence ID" value="MEQ7847034.1"/>
    <property type="molecule type" value="Genomic_DNA"/>
</dbReference>
<sequence>MTDPAAPSSPDPTQVGPASWPRRTRRAWASGWGVFRGLPRSLRVSTYVVVGLVLVLLAGLVTATVVVRRPFPQTTGEASLPGLEGEVEVVRDDHGVPQLYGDSVEDLVRAQGYVQAQERFYEMDVRRHATAGRLAELFGEAALESDLVVRTMGWRRVAEEELGLLEPETRAALEAYSEGVNAYLDQHDPSEIAIEYTLLDLSGLDYRPADWTPVDSLAWLKAMAWDLRGNMSDEIDRVLTAADVGPERAAELWPPYPYDEHAPIVDQGAVVDDVFEQDAERGGSRNPVRPPWRADQVAALRAVGRGLEDLPAWLGRGDGVGSNSWVVDGEHSTTGAPILANDPHLGVGLPGVWMQMGLHCRTVSPACALDVAGFTFSGVPGVVIGHNADIAWGFTNLGPDVTDLYLERIDGDSWIQDGERRPLRTRTETVEVRDGDDVTLEVRATAHGPILSDVSEAIGRVADAEAADPPGGAVREGEELAVSLQWTALRPAPTADAILQLNLATDWDSFRAAASSFAVPAQNLVYADREGHIGYQAPGRIPIRKSGNDGRLPAAGWRSENDWTGDYLPFSSLPHVLDPEDGFVVTANQAVVAQDFPSFFTDDWDRGYRSQRIRDVLEDRFADGGTVSVGDMTDLQLDTASALGPVLTPYLLQQRMPGGYYTGGQRQLRDWDFTQPAEGPQSAAAAYFNVVWRTVLQQTFDDELSPEVRPDGGQRWWAVMERLLREPRDLWWDDVTTEDVVETRDDVLRQSMLDARDELTRLDAHDADDWEWGHLHRLELREQTLGDSGIAPVEWLVNRGGWKAGGGGSAVDATAWDAAEGYTVTAAPSMRMVVSLADLDDSRWINLTGVSGHPFHPHYTDQTDLWARGETLAWAFSPDAVRAAADDTMTLAPAEE</sequence>
<dbReference type="InterPro" id="IPR043147">
    <property type="entry name" value="Penicillin_amidase_A-knob"/>
</dbReference>
<dbReference type="InterPro" id="IPR043146">
    <property type="entry name" value="Penicillin_amidase_N_B-knob"/>
</dbReference>
<evidence type="ECO:0000313" key="7">
    <source>
        <dbReference type="Proteomes" id="UP001482520"/>
    </source>
</evidence>
<dbReference type="RefSeq" id="WP_349804231.1">
    <property type="nucleotide sequence ID" value="NZ_JBEGDP010000005.1"/>
</dbReference>
<dbReference type="GO" id="GO:0016787">
    <property type="term" value="F:hydrolase activity"/>
    <property type="evidence" value="ECO:0007669"/>
    <property type="project" value="UniProtKB-KW"/>
</dbReference>
<dbReference type="Gene3D" id="1.10.439.10">
    <property type="entry name" value="Penicillin Amidohydrolase, domain 1"/>
    <property type="match status" value="1"/>
</dbReference>
<comment type="similarity">
    <text evidence="1">Belongs to the peptidase S45 family.</text>
</comment>
<dbReference type="EC" id="3.5.1.-" evidence="6"/>
<protein>
    <submittedName>
        <fullName evidence="6">Penicillin acylase family protein</fullName>
        <ecNumber evidence="6">3.5.1.-</ecNumber>
    </submittedName>
</protein>
<dbReference type="CDD" id="cd03747">
    <property type="entry name" value="Ntn_PGA_like"/>
    <property type="match status" value="1"/>
</dbReference>
<dbReference type="PANTHER" id="PTHR34218:SF4">
    <property type="entry name" value="ACYL-HOMOSERINE LACTONE ACYLASE QUIP"/>
    <property type="match status" value="1"/>
</dbReference>
<feature type="region of interest" description="Disordered" evidence="4">
    <location>
        <begin position="1"/>
        <end position="22"/>
    </location>
</feature>
<organism evidence="6 7">
    <name type="scientific">Nocardioides kribbensis</name>
    <dbReference type="NCBI Taxonomy" id="305517"/>
    <lineage>
        <taxon>Bacteria</taxon>
        <taxon>Bacillati</taxon>
        <taxon>Actinomycetota</taxon>
        <taxon>Actinomycetes</taxon>
        <taxon>Propionibacteriales</taxon>
        <taxon>Nocardioidaceae</taxon>
        <taxon>Nocardioides</taxon>
    </lineage>
</organism>
<name>A0ABV1NX38_9ACTN</name>
<evidence type="ECO:0000256" key="3">
    <source>
        <dbReference type="ARBA" id="ARBA00023145"/>
    </source>
</evidence>
<evidence type="ECO:0000256" key="2">
    <source>
        <dbReference type="ARBA" id="ARBA00022801"/>
    </source>
</evidence>
<comment type="caution">
    <text evidence="6">The sequence shown here is derived from an EMBL/GenBank/DDBJ whole genome shotgun (WGS) entry which is preliminary data.</text>
</comment>
<keyword evidence="5" id="KW-1133">Transmembrane helix</keyword>
<reference evidence="6 7" key="1">
    <citation type="submission" date="2024-02" db="EMBL/GenBank/DDBJ databases">
        <title>Full genome sequence of Nocardioides kribbensis.</title>
        <authorList>
            <person name="Poletto B.L."/>
            <person name="Silva G."/>
            <person name="Galante D."/>
            <person name="Campos K.R."/>
            <person name="Santos M.B.N."/>
            <person name="Sacchi C.T."/>
        </authorList>
    </citation>
    <scope>NUCLEOTIDE SEQUENCE [LARGE SCALE GENOMIC DNA]</scope>
    <source>
        <strain evidence="6 7">O4R</strain>
    </source>
</reference>
<dbReference type="Gene3D" id="3.60.20.10">
    <property type="entry name" value="Glutamine Phosphoribosylpyrophosphate, subunit 1, domain 1"/>
    <property type="match status" value="1"/>
</dbReference>
<dbReference type="SUPFAM" id="SSF56235">
    <property type="entry name" value="N-terminal nucleophile aminohydrolases (Ntn hydrolases)"/>
    <property type="match status" value="1"/>
</dbReference>
<dbReference type="InterPro" id="IPR023343">
    <property type="entry name" value="Penicillin_amidase_dom1"/>
</dbReference>
<keyword evidence="5" id="KW-0812">Transmembrane</keyword>
<dbReference type="PIRSF" id="PIRSF001227">
    <property type="entry name" value="Pen_acylase"/>
    <property type="match status" value="1"/>
</dbReference>
<evidence type="ECO:0000256" key="1">
    <source>
        <dbReference type="ARBA" id="ARBA00006586"/>
    </source>
</evidence>
<gene>
    <name evidence="6" type="ORF">V6R90_07060</name>
</gene>
<dbReference type="InterPro" id="IPR002692">
    <property type="entry name" value="S45"/>
</dbReference>
<keyword evidence="3" id="KW-0865">Zymogen</keyword>
<proteinExistence type="inferred from homology"/>
<dbReference type="InterPro" id="IPR029055">
    <property type="entry name" value="Ntn_hydrolases_N"/>
</dbReference>
<keyword evidence="7" id="KW-1185">Reference proteome</keyword>
<dbReference type="Proteomes" id="UP001482520">
    <property type="component" value="Unassembled WGS sequence"/>
</dbReference>
<evidence type="ECO:0000313" key="6">
    <source>
        <dbReference type="EMBL" id="MEQ7847034.1"/>
    </source>
</evidence>
<keyword evidence="5" id="KW-0472">Membrane</keyword>
<dbReference type="Pfam" id="PF01804">
    <property type="entry name" value="Penicil_amidase"/>
    <property type="match status" value="1"/>
</dbReference>
<dbReference type="Gene3D" id="1.10.1400.10">
    <property type="match status" value="1"/>
</dbReference>
<evidence type="ECO:0000256" key="4">
    <source>
        <dbReference type="SAM" id="MobiDB-lite"/>
    </source>
</evidence>
<accession>A0ABV1NX38</accession>